<accession>A0ABQ1MZL6</accession>
<dbReference type="EMBL" id="BMIK01000029">
    <property type="protein sequence ID" value="GGC48153.1"/>
    <property type="molecule type" value="Genomic_DNA"/>
</dbReference>
<proteinExistence type="predicted"/>
<keyword evidence="2" id="KW-1185">Reference proteome</keyword>
<comment type="caution">
    <text evidence="1">The sequence shown here is derived from an EMBL/GenBank/DDBJ whole genome shotgun (WGS) entry which is preliminary data.</text>
</comment>
<name>A0ABQ1MZL6_9SPHI</name>
<dbReference type="Proteomes" id="UP000597338">
    <property type="component" value="Unassembled WGS sequence"/>
</dbReference>
<reference evidence="2" key="1">
    <citation type="journal article" date="2019" name="Int. J. Syst. Evol. Microbiol.">
        <title>The Global Catalogue of Microorganisms (GCM) 10K type strain sequencing project: providing services to taxonomists for standard genome sequencing and annotation.</title>
        <authorList>
            <consortium name="The Broad Institute Genomics Platform"/>
            <consortium name="The Broad Institute Genome Sequencing Center for Infectious Disease"/>
            <person name="Wu L."/>
            <person name="Ma J."/>
        </authorList>
    </citation>
    <scope>NUCLEOTIDE SEQUENCE [LARGE SCALE GENOMIC DNA]</scope>
    <source>
        <strain evidence="2">CGMCC 1.15342</strain>
    </source>
</reference>
<sequence>MLAGKEQIRFLDSQLNEQKSYEGIVQTIERFFLPVVDFTPIDAVIEEALLQIKKKSGVVSINTLI</sequence>
<organism evidence="1 2">
    <name type="scientific">Parapedobacter defluvii</name>
    <dbReference type="NCBI Taxonomy" id="2045106"/>
    <lineage>
        <taxon>Bacteria</taxon>
        <taxon>Pseudomonadati</taxon>
        <taxon>Bacteroidota</taxon>
        <taxon>Sphingobacteriia</taxon>
        <taxon>Sphingobacteriales</taxon>
        <taxon>Sphingobacteriaceae</taxon>
        <taxon>Parapedobacter</taxon>
    </lineage>
</organism>
<gene>
    <name evidence="1" type="ORF">GCM10011386_45430</name>
</gene>
<protein>
    <submittedName>
        <fullName evidence="1">Uncharacterized protein</fullName>
    </submittedName>
</protein>
<evidence type="ECO:0000313" key="1">
    <source>
        <dbReference type="EMBL" id="GGC48153.1"/>
    </source>
</evidence>
<evidence type="ECO:0000313" key="2">
    <source>
        <dbReference type="Proteomes" id="UP000597338"/>
    </source>
</evidence>